<organism evidence="4 5">
    <name type="scientific">Leptospirillum ferrooxidans (strain C2-3)</name>
    <dbReference type="NCBI Taxonomy" id="1162668"/>
    <lineage>
        <taxon>Bacteria</taxon>
        <taxon>Pseudomonadati</taxon>
        <taxon>Nitrospirota</taxon>
        <taxon>Nitrospiria</taxon>
        <taxon>Nitrospirales</taxon>
        <taxon>Nitrospiraceae</taxon>
        <taxon>Leptospirillum</taxon>
    </lineage>
</organism>
<dbReference type="Gene3D" id="1.25.40.10">
    <property type="entry name" value="Tetratricopeptide repeat domain"/>
    <property type="match status" value="1"/>
</dbReference>
<evidence type="ECO:0000313" key="4">
    <source>
        <dbReference type="EMBL" id="BAM07650.1"/>
    </source>
</evidence>
<feature type="chain" id="PRO_5003629407" evidence="3">
    <location>
        <begin position="35"/>
        <end position="433"/>
    </location>
</feature>
<feature type="compositionally biased region" description="Basic and acidic residues" evidence="1">
    <location>
        <begin position="416"/>
        <end position="433"/>
    </location>
</feature>
<feature type="compositionally biased region" description="Polar residues" evidence="1">
    <location>
        <begin position="121"/>
        <end position="132"/>
    </location>
</feature>
<gene>
    <name evidence="4" type="ordered locus">LFE_1974</name>
</gene>
<feature type="signal peptide" evidence="3">
    <location>
        <begin position="1"/>
        <end position="34"/>
    </location>
</feature>
<feature type="transmembrane region" description="Helical" evidence="2">
    <location>
        <begin position="154"/>
        <end position="174"/>
    </location>
</feature>
<reference evidence="4 5" key="1">
    <citation type="journal article" date="2012" name="J. Bacteriol.">
        <title>Complete Genome Sequence of Leptospirillum ferrooxidans Strain C2-3, Isolated from a Fresh Volcanic Ash Deposit on the Island of Miyake, Japan.</title>
        <authorList>
            <person name="Fujimura R."/>
            <person name="Sato Y."/>
            <person name="Nishizawa T."/>
            <person name="Oshima K."/>
            <person name="Kim S.-W."/>
            <person name="Hattori M."/>
            <person name="Kamijo T."/>
            <person name="Ohta H."/>
        </authorList>
    </citation>
    <scope>NUCLEOTIDE SEQUENCE [LARGE SCALE GENOMIC DNA]</scope>
    <source>
        <strain evidence="4 5">C2-3</strain>
    </source>
</reference>
<accession>I0IQV1</accession>
<dbReference type="Proteomes" id="UP000007382">
    <property type="component" value="Chromosome"/>
</dbReference>
<dbReference type="STRING" id="1162668.LFE_1974"/>
<feature type="region of interest" description="Disordered" evidence="1">
    <location>
        <begin position="397"/>
        <end position="433"/>
    </location>
</feature>
<evidence type="ECO:0000256" key="1">
    <source>
        <dbReference type="SAM" id="MobiDB-lite"/>
    </source>
</evidence>
<keyword evidence="2" id="KW-1133">Transmembrane helix</keyword>
<keyword evidence="5" id="KW-1185">Reference proteome</keyword>
<dbReference type="InterPro" id="IPR011990">
    <property type="entry name" value="TPR-like_helical_dom_sf"/>
</dbReference>
<keyword evidence="3" id="KW-0732">Signal</keyword>
<dbReference type="PATRIC" id="fig|1162668.3.peg.2338"/>
<protein>
    <submittedName>
        <fullName evidence="4">Uncharacterized protein</fullName>
    </submittedName>
</protein>
<feature type="region of interest" description="Disordered" evidence="1">
    <location>
        <begin position="281"/>
        <end position="319"/>
    </location>
</feature>
<keyword evidence="2" id="KW-0472">Membrane</keyword>
<evidence type="ECO:0000256" key="3">
    <source>
        <dbReference type="SAM" id="SignalP"/>
    </source>
</evidence>
<dbReference type="SUPFAM" id="SSF48452">
    <property type="entry name" value="TPR-like"/>
    <property type="match status" value="1"/>
</dbReference>
<evidence type="ECO:0000256" key="2">
    <source>
        <dbReference type="SAM" id="Phobius"/>
    </source>
</evidence>
<keyword evidence="2" id="KW-0812">Transmembrane</keyword>
<proteinExistence type="predicted"/>
<dbReference type="EMBL" id="AP012342">
    <property type="protein sequence ID" value="BAM07650.1"/>
    <property type="molecule type" value="Genomic_DNA"/>
</dbReference>
<feature type="region of interest" description="Disordered" evidence="1">
    <location>
        <begin position="121"/>
        <end position="147"/>
    </location>
</feature>
<evidence type="ECO:0000313" key="5">
    <source>
        <dbReference type="Proteomes" id="UP000007382"/>
    </source>
</evidence>
<dbReference type="HOGENOM" id="CLU_632825_0_0_0"/>
<dbReference type="AlphaFoldDB" id="I0IQV1"/>
<name>I0IQV1_LEPFC</name>
<sequence>MGKRNHRLKPARINPLTAFLFFVFLFLMPPNAMAAQTFEDGLTLYHQGNLEAAFNVFRDLHQSHPTGTGKLLYFMALSSNRLHRHHEALRYLDGAIQTNPSLSFARNKAHVKTLRERLVRETSQFSPDSSGNRLPPPVSSLSGLSPEPSHGGHSTLMIAMIVVFAIALLIFVAGRLGEKKKNELQNQTKRQMEETGARLIAAIDKLREEKSYYLLDHPDQKNLLEKAFANLDTSYVRVLTIMKEADTQGTDWEDRNRRFEAALAPVDEAIRQIRFIMEPGSAALPPSGETPVPPSVNMHPNAENQPLTGGSDPSKCIFDGNDATNGRTISLERDGKVAFVRVCPKCLSEMESNYQRTGNYAPPQNAFGGGMGFMGGGMGFGDMMLMDWMMHSGERPEVVNNYYPSPESGGWQGGGDHGREDREGSIGESSDRS</sequence>
<reference evidence="5" key="2">
    <citation type="submission" date="2012-03" db="EMBL/GenBank/DDBJ databases">
        <title>The complete genome sequence of the pioneer microbe on fresh volcanic deposit, Leptospirillum ferrooxidans strain C2-3.</title>
        <authorList>
            <person name="Fujimura R."/>
            <person name="Sato Y."/>
            <person name="Nishizawa T."/>
            <person name="Nanba K."/>
            <person name="Oshima K."/>
            <person name="Hattori M."/>
            <person name="Kamijo T."/>
            <person name="Ohta H."/>
        </authorList>
    </citation>
    <scope>NUCLEOTIDE SEQUENCE [LARGE SCALE GENOMIC DNA]</scope>
    <source>
        <strain evidence="5">C2-3</strain>
    </source>
</reference>
<dbReference type="KEGG" id="lfc:LFE_1974"/>